<evidence type="ECO:0000313" key="2">
    <source>
        <dbReference type="Proteomes" id="UP001241377"/>
    </source>
</evidence>
<organism evidence="1 2">
    <name type="scientific">Naganishia cerealis</name>
    <dbReference type="NCBI Taxonomy" id="610337"/>
    <lineage>
        <taxon>Eukaryota</taxon>
        <taxon>Fungi</taxon>
        <taxon>Dikarya</taxon>
        <taxon>Basidiomycota</taxon>
        <taxon>Agaricomycotina</taxon>
        <taxon>Tremellomycetes</taxon>
        <taxon>Filobasidiales</taxon>
        <taxon>Filobasidiaceae</taxon>
        <taxon>Naganishia</taxon>
    </lineage>
</organism>
<accession>A0ACC2W0M5</accession>
<dbReference type="Proteomes" id="UP001241377">
    <property type="component" value="Unassembled WGS sequence"/>
</dbReference>
<proteinExistence type="predicted"/>
<reference evidence="1" key="1">
    <citation type="submission" date="2023-04" db="EMBL/GenBank/DDBJ databases">
        <title>Draft Genome sequencing of Naganishia species isolated from polar environments using Oxford Nanopore Technology.</title>
        <authorList>
            <person name="Leo P."/>
            <person name="Venkateswaran K."/>
        </authorList>
    </citation>
    <scope>NUCLEOTIDE SEQUENCE</scope>
    <source>
        <strain evidence="1">MNA-CCFEE 5261</strain>
    </source>
</reference>
<dbReference type="EMBL" id="JASBWR010000041">
    <property type="protein sequence ID" value="KAJ9104207.1"/>
    <property type="molecule type" value="Genomic_DNA"/>
</dbReference>
<comment type="caution">
    <text evidence="1">The sequence shown here is derived from an EMBL/GenBank/DDBJ whole genome shotgun (WGS) entry which is preliminary data.</text>
</comment>
<gene>
    <name evidence="1" type="ORF">QFC19_004024</name>
</gene>
<name>A0ACC2W0M5_9TREE</name>
<evidence type="ECO:0000313" key="1">
    <source>
        <dbReference type="EMBL" id="KAJ9104207.1"/>
    </source>
</evidence>
<protein>
    <submittedName>
        <fullName evidence="1">Uncharacterized protein</fullName>
    </submittedName>
</protein>
<keyword evidence="2" id="KW-1185">Reference proteome</keyword>
<sequence length="114" mass="11977">MHPTALNPGERVDCFPLGVALATDEEEVLVEETTTEEDMTTRRLGGCEGLPTKEEGPTDAAEDEDGAALEDAELEVGTAGAATLEEAAWEETTALEDATMLDEATEEDATFGTG</sequence>